<feature type="transmembrane region" description="Helical" evidence="18">
    <location>
        <begin position="639"/>
        <end position="660"/>
    </location>
</feature>
<evidence type="ECO:0000256" key="6">
    <source>
        <dbReference type="ARBA" id="ARBA00022989"/>
    </source>
</evidence>
<keyword evidence="13" id="KW-0325">Glycoprotein</keyword>
<reference evidence="21" key="3">
    <citation type="submission" date="2016-06" db="UniProtKB">
        <authorList>
            <consortium name="WormBaseParasite"/>
        </authorList>
    </citation>
    <scope>IDENTIFICATION</scope>
</reference>
<keyword evidence="7" id="KW-0770">Synapse</keyword>
<reference evidence="20" key="1">
    <citation type="submission" date="2013-12" db="EMBL/GenBank/DDBJ databases">
        <authorList>
            <person name="Aslett M."/>
        </authorList>
    </citation>
    <scope>NUCLEOTIDE SEQUENCE [LARGE SCALE GENOMIC DNA]</scope>
    <source>
        <strain evidence="20">Lindley</strain>
    </source>
</reference>
<feature type="transmembrane region" description="Helical" evidence="18">
    <location>
        <begin position="496"/>
        <end position="525"/>
    </location>
</feature>
<dbReference type="WBParaSite" id="GPLIN_001348100">
    <property type="protein sequence ID" value="GPLIN_001348100"/>
    <property type="gene ID" value="GPLIN_001348100"/>
</dbReference>
<name>A0A183CKS5_GLOPA</name>
<evidence type="ECO:0000313" key="20">
    <source>
        <dbReference type="Proteomes" id="UP000050741"/>
    </source>
</evidence>
<keyword evidence="6 18" id="KW-1133">Transmembrane helix</keyword>
<keyword evidence="9" id="KW-0175">Coiled coil</keyword>
<feature type="transmembrane region" description="Helical" evidence="18">
    <location>
        <begin position="772"/>
        <end position="793"/>
    </location>
</feature>
<dbReference type="SUPFAM" id="SSF53822">
    <property type="entry name" value="Periplasmic binding protein-like I"/>
    <property type="match status" value="1"/>
</dbReference>
<dbReference type="CDD" id="cd06366">
    <property type="entry name" value="PBP1_GABAb_receptor"/>
    <property type="match status" value="1"/>
</dbReference>
<dbReference type="PANTHER" id="PTHR10519:SF77">
    <property type="entry name" value="GAMMA-AMINOBUTYRIC ACID TYPE B RECEPTOR SUBUNIT 1"/>
    <property type="match status" value="1"/>
</dbReference>
<dbReference type="InterPro" id="IPR001828">
    <property type="entry name" value="ANF_lig-bd_rcpt"/>
</dbReference>
<reference evidence="20" key="2">
    <citation type="submission" date="2014-05" db="EMBL/GenBank/DDBJ databases">
        <title>The genome and life-stage specific transcriptomes of Globodera pallida elucidate key aspects of plant parasitism by a cyst nematode.</title>
        <authorList>
            <person name="Cotton J.A."/>
            <person name="Lilley C.J."/>
            <person name="Jones L.M."/>
            <person name="Kikuchi T."/>
            <person name="Reid A.J."/>
            <person name="Thorpe P."/>
            <person name="Tsai I.J."/>
            <person name="Beasley H."/>
            <person name="Blok V."/>
            <person name="Cock P.J.A."/>
            <person name="Van den Akker S.E."/>
            <person name="Holroyd N."/>
            <person name="Hunt M."/>
            <person name="Mantelin S."/>
            <person name="Naghra H."/>
            <person name="Pain A."/>
            <person name="Palomares-Rius J.E."/>
            <person name="Zarowiecki M."/>
            <person name="Berriman M."/>
            <person name="Jones J.T."/>
            <person name="Urwin P.E."/>
        </authorList>
    </citation>
    <scope>NUCLEOTIDE SEQUENCE [LARGE SCALE GENOMIC DNA]</scope>
    <source>
        <strain evidence="20">Lindley</strain>
    </source>
</reference>
<keyword evidence="5" id="KW-0732">Signal</keyword>
<evidence type="ECO:0000259" key="19">
    <source>
        <dbReference type="PROSITE" id="PS50259"/>
    </source>
</evidence>
<dbReference type="PROSITE" id="PS50259">
    <property type="entry name" value="G_PROTEIN_RECEP_F3_4"/>
    <property type="match status" value="1"/>
</dbReference>
<feature type="transmembrane region" description="Helical" evidence="18">
    <location>
        <begin position="838"/>
        <end position="868"/>
    </location>
</feature>
<organism evidence="20 21">
    <name type="scientific">Globodera pallida</name>
    <name type="common">Potato cyst nematode worm</name>
    <name type="synonym">Heterodera pallida</name>
    <dbReference type="NCBI Taxonomy" id="36090"/>
    <lineage>
        <taxon>Eukaryota</taxon>
        <taxon>Metazoa</taxon>
        <taxon>Ecdysozoa</taxon>
        <taxon>Nematoda</taxon>
        <taxon>Chromadorea</taxon>
        <taxon>Rhabditida</taxon>
        <taxon>Tylenchina</taxon>
        <taxon>Tylenchomorpha</taxon>
        <taxon>Tylenchoidea</taxon>
        <taxon>Heteroderidae</taxon>
        <taxon>Heteroderinae</taxon>
        <taxon>Globodera</taxon>
    </lineage>
</organism>
<comment type="subcellular location">
    <subcellularLocation>
        <location evidence="16">Postsynaptic cell membrane</location>
        <topology evidence="16">Multi-pass membrane protein</topology>
    </subcellularLocation>
</comment>
<protein>
    <submittedName>
        <fullName evidence="21">G_PROTEIN_RECEP_F3_4 domain-containing protein</fullName>
    </submittedName>
</protein>
<dbReference type="PRINTS" id="PR01177">
    <property type="entry name" value="GABAB1RECPTR"/>
</dbReference>
<evidence type="ECO:0000256" key="12">
    <source>
        <dbReference type="ARBA" id="ARBA00023170"/>
    </source>
</evidence>
<keyword evidence="14" id="KW-0807">Transducer</keyword>
<dbReference type="GO" id="GO:0045211">
    <property type="term" value="C:postsynaptic membrane"/>
    <property type="evidence" value="ECO:0007669"/>
    <property type="project" value="UniProtKB-SubCell"/>
</dbReference>
<keyword evidence="8" id="KW-0297">G-protein coupled receptor</keyword>
<evidence type="ECO:0000256" key="15">
    <source>
        <dbReference type="ARBA" id="ARBA00023257"/>
    </source>
</evidence>
<feature type="domain" description="G-protein coupled receptors family 3 profile" evidence="19">
    <location>
        <begin position="712"/>
        <end position="881"/>
    </location>
</feature>
<evidence type="ECO:0000256" key="7">
    <source>
        <dbReference type="ARBA" id="ARBA00023018"/>
    </source>
</evidence>
<evidence type="ECO:0000256" key="3">
    <source>
        <dbReference type="ARBA" id="ARBA00022553"/>
    </source>
</evidence>
<evidence type="ECO:0000256" key="2">
    <source>
        <dbReference type="ARBA" id="ARBA00022475"/>
    </source>
</evidence>
<evidence type="ECO:0000256" key="9">
    <source>
        <dbReference type="ARBA" id="ARBA00023054"/>
    </source>
</evidence>
<dbReference type="InterPro" id="IPR002455">
    <property type="entry name" value="GPCR3_GABA-B"/>
</dbReference>
<feature type="region of interest" description="Disordered" evidence="17">
    <location>
        <begin position="1071"/>
        <end position="1158"/>
    </location>
</feature>
<keyword evidence="12" id="KW-0675">Receptor</keyword>
<dbReference type="GO" id="GO:0004965">
    <property type="term" value="F:G protein-coupled GABA receptor activity"/>
    <property type="evidence" value="ECO:0007669"/>
    <property type="project" value="InterPro"/>
</dbReference>
<evidence type="ECO:0000256" key="16">
    <source>
        <dbReference type="ARBA" id="ARBA00034104"/>
    </source>
</evidence>
<sequence length="1158" mass="128610">MEAGSGGWPGGQACLPAIQMAFDDVNMEPDLLPNYALRLHQFNSKCQPGLAAWQLFELLYKPPTKLILLSGCSPVTTMVAEAAHVWNLLVLSYGASSPALSNRARFPTLFRTHPSANMQNPTRVHLFEKFKWKRITILQSVEEVFDSTAKDLEEQCSEKGIRVDRHSFYGDPTDALKAIRRQDARIIVGLFYVTEARRVLCQAYLHGLYGRRFVWFMIGWYSDGWFIPPEDEALNCSRVQMERAAQFHFTTESVMLSRDLQPAISGMTGEQFLDRLRRRISTDPNETGGWPESPLAYDAVWALALMLNCTMGALPSGVSSLEQFTYNSTRIARKMFKCMKNTRFRGVSGQVMFSDQGDRIARTQIEQMQDGKYVVLGFYDSNSQTLEWFRREKFVGSRGPPPDSTRVKQWPITVDFRLYCATMVLMCAGIAFIIALWLFSYRHANRRAFIQSQPHCNRMLLIGSILCLLSLVFLGFPTDVVFRGRPLLRLPSSAGWFSAFCHFRLFLLMFGFTLAYGALFAKIWVAHKLNSAEKRRQMAATYPNNEEDSTSAAQTISVSTAAVLGAGAGHAVASSPWGDSVRTLFAGVVGRQAILSAALRKISQHSSYGNLSEGGGGGSAQRRTANINLLVLQIHPSKFYLVIGSMAFVDLVITVFWVGLDPMQRLKIHFTLQDPPVGMRAEDVMLMPILELCQSHRHDIWTVIQIHPSKFYLVIGSMAFVDLVITVFWVGLDPMQRLKIHFTLQDPPVGMRAEDVMLMPILELCQSHRHDIWTVIVLGHKGLLLLLGIFLAYETRHLKPRYLCDLRSTTLSVCNVGMLCLLTGPIIAFFLRNQPNPFFGFVSVTVLTCIFVSLGLVFVPKLLFIYHWPQPTKEEQQQSNHQQIEETTANRTEQLRYQQLMKENAEIKRQIELRNIRIQECRRILEGHITLTNPLNRVKSTASTVRRRQQKQNNALNPNNNNNNIASGHNNNNIDGNIGRGEGNNNQFNVIRPCASAVGLACLVDLEPTTSSVGMDPTTSITLLDPATTSGAEECDGGSAGGGAAAVVELASPLDGGTVRGNAGHNKTAVAGAVGNEEVADRPPVEDDDDDHDGKVDGQGERGAGGEDTGVCSDYEDENEEAAADDGGDDKVELMSTNSDDSSEGGNWGEGAEEEILL</sequence>
<dbReference type="AlphaFoldDB" id="A0A183CKS5"/>
<feature type="transmembrane region" description="Helical" evidence="18">
    <location>
        <begin position="813"/>
        <end position="831"/>
    </location>
</feature>
<dbReference type="InterPro" id="IPR028082">
    <property type="entry name" value="Peripla_BP_I"/>
</dbReference>
<keyword evidence="3" id="KW-0597">Phosphoprotein</keyword>
<dbReference type="PRINTS" id="PR01176">
    <property type="entry name" value="GABABRECEPTR"/>
</dbReference>
<evidence type="ECO:0000313" key="21">
    <source>
        <dbReference type="WBParaSite" id="GPLIN_001348100"/>
    </source>
</evidence>
<feature type="transmembrane region" description="Helical" evidence="18">
    <location>
        <begin position="711"/>
        <end position="732"/>
    </location>
</feature>
<evidence type="ECO:0000256" key="11">
    <source>
        <dbReference type="ARBA" id="ARBA00023157"/>
    </source>
</evidence>
<comment type="similarity">
    <text evidence="1">Belongs to the G-protein coupled receptor 3 family. GABA-B receptor subfamily.</text>
</comment>
<evidence type="ECO:0000256" key="4">
    <source>
        <dbReference type="ARBA" id="ARBA00022692"/>
    </source>
</evidence>
<evidence type="ECO:0000256" key="5">
    <source>
        <dbReference type="ARBA" id="ARBA00022729"/>
    </source>
</evidence>
<evidence type="ECO:0000256" key="14">
    <source>
        <dbReference type="ARBA" id="ARBA00023224"/>
    </source>
</evidence>
<evidence type="ECO:0000256" key="1">
    <source>
        <dbReference type="ARBA" id="ARBA00008991"/>
    </source>
</evidence>
<feature type="transmembrane region" description="Helical" evidence="18">
    <location>
        <begin position="459"/>
        <end position="476"/>
    </location>
</feature>
<dbReference type="Proteomes" id="UP000050741">
    <property type="component" value="Unassembled WGS sequence"/>
</dbReference>
<dbReference type="GO" id="GO:0038039">
    <property type="term" value="C:G protein-coupled receptor heterodimeric complex"/>
    <property type="evidence" value="ECO:0007669"/>
    <property type="project" value="TreeGrafter"/>
</dbReference>
<keyword evidence="10 18" id="KW-0472">Membrane</keyword>
<feature type="region of interest" description="Disordered" evidence="17">
    <location>
        <begin position="947"/>
        <end position="979"/>
    </location>
</feature>
<feature type="compositionally biased region" description="Low complexity" evidence="17">
    <location>
        <begin position="953"/>
        <end position="977"/>
    </location>
</feature>
<keyword evidence="11" id="KW-1015">Disulfide bond</keyword>
<keyword evidence="15" id="KW-0628">Postsynaptic cell membrane</keyword>
<evidence type="ECO:0000256" key="18">
    <source>
        <dbReference type="SAM" id="Phobius"/>
    </source>
</evidence>
<evidence type="ECO:0000256" key="17">
    <source>
        <dbReference type="SAM" id="MobiDB-lite"/>
    </source>
</evidence>
<dbReference type="Gene3D" id="3.40.50.2300">
    <property type="match status" value="2"/>
</dbReference>
<dbReference type="FunFam" id="3.40.50.2300:FF:000072">
    <property type="entry name" value="Gamma-aminobutyric acid type B receptor subunit 2"/>
    <property type="match status" value="2"/>
</dbReference>
<keyword evidence="4 18" id="KW-0812">Transmembrane</keyword>
<proteinExistence type="inferred from homology"/>
<dbReference type="Pfam" id="PF00003">
    <property type="entry name" value="7tm_3"/>
    <property type="match status" value="2"/>
</dbReference>
<evidence type="ECO:0000256" key="8">
    <source>
        <dbReference type="ARBA" id="ARBA00023040"/>
    </source>
</evidence>
<accession>A0A183CKS5</accession>
<dbReference type="PANTHER" id="PTHR10519">
    <property type="entry name" value="GABA-B RECEPTOR"/>
    <property type="match status" value="1"/>
</dbReference>
<dbReference type="Pfam" id="PF01094">
    <property type="entry name" value="ANF_receptor"/>
    <property type="match status" value="1"/>
</dbReference>
<evidence type="ECO:0000256" key="13">
    <source>
        <dbReference type="ARBA" id="ARBA00023180"/>
    </source>
</evidence>
<feature type="transmembrane region" description="Helical" evidence="18">
    <location>
        <begin position="416"/>
        <end position="439"/>
    </location>
</feature>
<dbReference type="GO" id="GO:0007214">
    <property type="term" value="P:gamma-aminobutyric acid signaling pathway"/>
    <property type="evidence" value="ECO:0007669"/>
    <property type="project" value="TreeGrafter"/>
</dbReference>
<feature type="compositionally biased region" description="Acidic residues" evidence="17">
    <location>
        <begin position="1114"/>
        <end position="1128"/>
    </location>
</feature>
<dbReference type="InterPro" id="IPR017978">
    <property type="entry name" value="GPCR_3_C"/>
</dbReference>
<keyword evidence="2" id="KW-1003">Cell membrane</keyword>
<evidence type="ECO:0000256" key="10">
    <source>
        <dbReference type="ARBA" id="ARBA00023136"/>
    </source>
</evidence>
<keyword evidence="20" id="KW-1185">Reference proteome</keyword>